<evidence type="ECO:0000259" key="12">
    <source>
        <dbReference type="PROSITE" id="PS51099"/>
    </source>
</evidence>
<evidence type="ECO:0000313" key="14">
    <source>
        <dbReference type="EMBL" id="MDZ5597035.1"/>
    </source>
</evidence>
<dbReference type="EMBL" id="NFLC01000002">
    <property type="protein sequence ID" value="OUQ11659.1"/>
    <property type="molecule type" value="Genomic_DNA"/>
</dbReference>
<dbReference type="InterPro" id="IPR011608">
    <property type="entry name" value="PRD"/>
</dbReference>
<dbReference type="InterPro" id="IPR013011">
    <property type="entry name" value="PTS_EIIB_2"/>
</dbReference>
<keyword evidence="3" id="KW-0963">Cytoplasm</keyword>
<dbReference type="PROSITE" id="PS51099">
    <property type="entry name" value="PTS_EIIB_TYPE_2"/>
    <property type="match status" value="1"/>
</dbReference>
<dbReference type="RefSeq" id="WP_087213861.1">
    <property type="nucleotide sequence ID" value="NZ_JAXOGD010000001.1"/>
</dbReference>
<dbReference type="InterPro" id="IPR036095">
    <property type="entry name" value="PTS_EIIB-like_sf"/>
</dbReference>
<evidence type="ECO:0000259" key="13">
    <source>
        <dbReference type="PROSITE" id="PS51372"/>
    </source>
</evidence>
<dbReference type="SUPFAM" id="SSF52794">
    <property type="entry name" value="PTS system IIB component-like"/>
    <property type="match status" value="1"/>
</dbReference>
<dbReference type="GO" id="GO:0005737">
    <property type="term" value="C:cytoplasm"/>
    <property type="evidence" value="ECO:0007669"/>
    <property type="project" value="UniProtKB-SubCell"/>
</dbReference>
<proteinExistence type="predicted"/>
<evidence type="ECO:0000256" key="9">
    <source>
        <dbReference type="ARBA" id="ARBA00041175"/>
    </source>
</evidence>
<evidence type="ECO:0000256" key="3">
    <source>
        <dbReference type="ARBA" id="ARBA00022490"/>
    </source>
</evidence>
<evidence type="ECO:0000256" key="8">
    <source>
        <dbReference type="ARBA" id="ARBA00037387"/>
    </source>
</evidence>
<dbReference type="Pfam" id="PF00874">
    <property type="entry name" value="PRD"/>
    <property type="match status" value="1"/>
</dbReference>
<dbReference type="InterPro" id="IPR002178">
    <property type="entry name" value="PTS_EIIA_type-2_dom"/>
</dbReference>
<dbReference type="Gene3D" id="3.40.930.10">
    <property type="entry name" value="Mannitol-specific EII, Chain A"/>
    <property type="match status" value="1"/>
</dbReference>
<dbReference type="PROSITE" id="PS51094">
    <property type="entry name" value="PTS_EIIA_TYPE_2"/>
    <property type="match status" value="1"/>
</dbReference>
<evidence type="ECO:0000256" key="5">
    <source>
        <dbReference type="ARBA" id="ARBA00022679"/>
    </source>
</evidence>
<dbReference type="PANTHER" id="PTHR36203">
    <property type="entry name" value="ASCORBATE-SPECIFIC PTS SYSTEM EIIA COMPONENT"/>
    <property type="match status" value="1"/>
</dbReference>
<feature type="domain" description="PTS EIIB type-2" evidence="12">
    <location>
        <begin position="398"/>
        <end position="486"/>
    </location>
</feature>
<evidence type="ECO:0000256" key="7">
    <source>
        <dbReference type="ARBA" id="ARBA00022777"/>
    </source>
</evidence>
<evidence type="ECO:0000313" key="15">
    <source>
        <dbReference type="EMBL" id="OUQ11659.1"/>
    </source>
</evidence>
<feature type="domain" description="PRD" evidence="13">
    <location>
        <begin position="285"/>
        <end position="392"/>
    </location>
</feature>
<protein>
    <recommendedName>
        <fullName evidence="9">Ascorbate-specific PTS system EIIA component</fullName>
    </recommendedName>
    <alternativeName>
        <fullName evidence="10">Ascorbate-specific phosphotransferase enzyme IIA component</fullName>
    </alternativeName>
</protein>
<keyword evidence="7" id="KW-0418">Kinase</keyword>
<dbReference type="GO" id="GO:0016301">
    <property type="term" value="F:kinase activity"/>
    <property type="evidence" value="ECO:0007669"/>
    <property type="project" value="UniProtKB-KW"/>
</dbReference>
<comment type="function">
    <text evidence="8">The phosphoenolpyruvate-dependent sugar phosphotransferase system (sugar PTS), a major carbohydrate active transport system, catalyzes the phosphorylation of incoming sugar substrates concomitantly with their translocation across the cell membrane. The enzyme II UlaABC PTS system is involved in ascorbate transport.</text>
</comment>
<keyword evidence="2" id="KW-0813">Transport</keyword>
<organism evidence="15 16">
    <name type="scientific">Enterococcus cecorum</name>
    <dbReference type="NCBI Taxonomy" id="44008"/>
    <lineage>
        <taxon>Bacteria</taxon>
        <taxon>Bacillati</taxon>
        <taxon>Bacillota</taxon>
        <taxon>Bacilli</taxon>
        <taxon>Lactobacillales</taxon>
        <taxon>Enterococcaceae</taxon>
        <taxon>Enterococcus</taxon>
    </lineage>
</organism>
<dbReference type="InterPro" id="IPR016152">
    <property type="entry name" value="PTrfase/Anion_transptr"/>
</dbReference>
<evidence type="ECO:0000313" key="16">
    <source>
        <dbReference type="Proteomes" id="UP000196074"/>
    </source>
</evidence>
<dbReference type="EMBL" id="JAXOGL010000002">
    <property type="protein sequence ID" value="MDZ5597035.1"/>
    <property type="molecule type" value="Genomic_DNA"/>
</dbReference>
<dbReference type="Gene3D" id="3.40.50.2300">
    <property type="match status" value="1"/>
</dbReference>
<dbReference type="CDD" id="cd05568">
    <property type="entry name" value="PTS_IIB_bgl_like"/>
    <property type="match status" value="1"/>
</dbReference>
<dbReference type="Gene3D" id="1.10.1790.10">
    <property type="entry name" value="PRD domain"/>
    <property type="match status" value="1"/>
</dbReference>
<reference evidence="16" key="1">
    <citation type="submission" date="2017-04" db="EMBL/GenBank/DDBJ databases">
        <title>Function of individual gut microbiota members based on whole genome sequencing of pure cultures obtained from chicken caecum.</title>
        <authorList>
            <person name="Medvecky M."/>
            <person name="Cejkova D."/>
            <person name="Polansky O."/>
            <person name="Karasova D."/>
            <person name="Kubasova T."/>
            <person name="Cizek A."/>
            <person name="Rychlik I."/>
        </authorList>
    </citation>
    <scope>NUCLEOTIDE SEQUENCE [LARGE SCALE GENOMIC DNA]</scope>
    <source>
        <strain evidence="16">An144</strain>
    </source>
</reference>
<evidence type="ECO:0000259" key="11">
    <source>
        <dbReference type="PROSITE" id="PS51094"/>
    </source>
</evidence>
<evidence type="ECO:0000256" key="6">
    <source>
        <dbReference type="ARBA" id="ARBA00022683"/>
    </source>
</evidence>
<sequence>MVHQKISILIDEESLEIPVTKALRLTNYTKKELLAEIQTINKIASYLDYPTIICTNRILIIPEIYREKYLDLYFKQKEEWQIYQEEERQLMMILLTFLEDEFYSVFSFQEFFNVSKNTVLSDIKKVRERFSERIQLKYSRRKGFYITGDSLYVRSSIFQVVSKLLKSTNGPRLLLKKLCQFNYSYLIRLRMKFLDIIKKDGLYLVPSRFDEITFFTAVLLEGIKHRKEKVKISQSDIKLLKHLKSYYVSQHFLAEYSKSIIEINQEELYFTIILMTATQGEIQDKPLEFLLECANEMIKDVERLAVVEFQDYRKLLLDLFYHLVPAYFRIKYQIPLSNVLTAEIKEQYSEVFDITLLALKPLERLVGRVIPEDELAYFTILFGGAIRNQESRKIEKRLKAMILCPSGISSSLIMKSELTELFPQIDFSQVKSVEEFSMSESNDMDMIFSTVPIQTNKKLYVISPLMSYIEKNILLRQVQEDFLFSKILIPSVDEVIDALLPYVELKEGITRSKLHQIIQKKIVKKLKRREDTRPMLSELLTRDKIKITDEPLDWKQAIKRTAQPLLQSNMINDSYIDAMIKKVIDYGPFIHIGHGVALPHARPEDGVCELGMSLLKVTTPVNLLDDKKHSINIFICLAAIDNETHLRALSSLTKILSNKELLNELMLSETEDEIYKIILKGENL</sequence>
<keyword evidence="4" id="KW-0597">Phosphoprotein</keyword>
<dbReference type="Proteomes" id="UP001290582">
    <property type="component" value="Unassembled WGS sequence"/>
</dbReference>
<dbReference type="Pfam" id="PF00359">
    <property type="entry name" value="PTS_EIIA_2"/>
    <property type="match status" value="1"/>
</dbReference>
<dbReference type="GO" id="GO:0006355">
    <property type="term" value="P:regulation of DNA-templated transcription"/>
    <property type="evidence" value="ECO:0007669"/>
    <property type="project" value="InterPro"/>
</dbReference>
<dbReference type="PROSITE" id="PS00372">
    <property type="entry name" value="PTS_EIIA_TYPE_2_HIS"/>
    <property type="match status" value="1"/>
</dbReference>
<comment type="caution">
    <text evidence="15">The sequence shown here is derived from an EMBL/GenBank/DDBJ whole genome shotgun (WGS) entry which is preliminary data.</text>
</comment>
<dbReference type="SUPFAM" id="SSF55804">
    <property type="entry name" value="Phoshotransferase/anion transport protein"/>
    <property type="match status" value="1"/>
</dbReference>
<dbReference type="InterPro" id="IPR036634">
    <property type="entry name" value="PRD_sf"/>
</dbReference>
<dbReference type="SUPFAM" id="SSF63520">
    <property type="entry name" value="PTS-regulatory domain, PRD"/>
    <property type="match status" value="1"/>
</dbReference>
<dbReference type="PROSITE" id="PS51372">
    <property type="entry name" value="PRD_2"/>
    <property type="match status" value="1"/>
</dbReference>
<dbReference type="Proteomes" id="UP000196074">
    <property type="component" value="Unassembled WGS sequence"/>
</dbReference>
<gene>
    <name evidence="15" type="ORF">B5E88_02015</name>
    <name evidence="14" type="ORF">U1294_02180</name>
</gene>
<keyword evidence="5" id="KW-0808">Transferase</keyword>
<evidence type="ECO:0000256" key="10">
    <source>
        <dbReference type="ARBA" id="ARBA00042072"/>
    </source>
</evidence>
<evidence type="ECO:0000256" key="4">
    <source>
        <dbReference type="ARBA" id="ARBA00022553"/>
    </source>
</evidence>
<evidence type="ECO:0000256" key="1">
    <source>
        <dbReference type="ARBA" id="ARBA00004496"/>
    </source>
</evidence>
<evidence type="ECO:0000256" key="2">
    <source>
        <dbReference type="ARBA" id="ARBA00022448"/>
    </source>
</evidence>
<reference evidence="14" key="3">
    <citation type="submission" date="2023-12" db="EMBL/GenBank/DDBJ databases">
        <title>Molecular genomic analyses of Enterococcus cecorum from sepsis oubreaks in broilers.</title>
        <authorList>
            <person name="Rhoads D."/>
            <person name="Alrubaye A."/>
        </authorList>
    </citation>
    <scope>NUCLEOTIDE SEQUENCE</scope>
    <source>
        <strain evidence="14">1755</strain>
    </source>
</reference>
<name>A0A1Y4R291_9ENTE</name>
<dbReference type="CDD" id="cd00211">
    <property type="entry name" value="PTS_IIA_fru"/>
    <property type="match status" value="1"/>
</dbReference>
<keyword evidence="6" id="KW-0598">Phosphotransferase system</keyword>
<accession>A0A1Y4R291</accession>
<dbReference type="GO" id="GO:0009401">
    <property type="term" value="P:phosphoenolpyruvate-dependent sugar phosphotransferase system"/>
    <property type="evidence" value="ECO:0007669"/>
    <property type="project" value="UniProtKB-KW"/>
</dbReference>
<feature type="domain" description="PTS EIIA type-2" evidence="11">
    <location>
        <begin position="538"/>
        <end position="681"/>
    </location>
</feature>
<dbReference type="AlphaFoldDB" id="A0A1Y4R291"/>
<comment type="subcellular location">
    <subcellularLocation>
        <location evidence="1">Cytoplasm</location>
    </subcellularLocation>
</comment>
<dbReference type="PANTHER" id="PTHR36203:SF1">
    <property type="entry name" value="ASCORBATE-SPECIFIC PTS SYSTEM EIIA COMPONENT"/>
    <property type="match status" value="1"/>
</dbReference>
<reference evidence="15" key="2">
    <citation type="journal article" date="2018" name="BMC Genomics">
        <title>Whole genome sequencing and function prediction of 133 gut anaerobes isolated from chicken caecum in pure cultures.</title>
        <authorList>
            <person name="Medvecky M."/>
            <person name="Cejkova D."/>
            <person name="Polansky O."/>
            <person name="Karasova D."/>
            <person name="Kubasova T."/>
            <person name="Cizek A."/>
            <person name="Rychlik I."/>
        </authorList>
    </citation>
    <scope>NUCLEOTIDE SEQUENCE</scope>
    <source>
        <strain evidence="15">An144</strain>
    </source>
</reference>
<dbReference type="GO" id="GO:0008982">
    <property type="term" value="F:protein-N(PI)-phosphohistidine-sugar phosphotransferase activity"/>
    <property type="evidence" value="ECO:0007669"/>
    <property type="project" value="InterPro"/>
</dbReference>
<dbReference type="InterPro" id="IPR051351">
    <property type="entry name" value="Ascorbate-PTS_EIIA_comp"/>
</dbReference>